<dbReference type="EMBL" id="GL434143">
    <property type="protein sequence ID" value="EFN50460.1"/>
    <property type="molecule type" value="Genomic_DNA"/>
</dbReference>
<name>E1ZUN5_CHLVA</name>
<dbReference type="RefSeq" id="XP_005842592.1">
    <property type="nucleotide sequence ID" value="XM_005842535.1"/>
</dbReference>
<evidence type="ECO:0000256" key="1">
    <source>
        <dbReference type="ARBA" id="ARBA00004430"/>
    </source>
</evidence>
<dbReference type="InterPro" id="IPR032675">
    <property type="entry name" value="LRR_dom_sf"/>
</dbReference>
<dbReference type="InParanoid" id="E1ZUN5"/>
<organism evidence="3">
    <name type="scientific">Chlorella variabilis</name>
    <name type="common">Green alga</name>
    <dbReference type="NCBI Taxonomy" id="554065"/>
    <lineage>
        <taxon>Eukaryota</taxon>
        <taxon>Viridiplantae</taxon>
        <taxon>Chlorophyta</taxon>
        <taxon>core chlorophytes</taxon>
        <taxon>Trebouxiophyceae</taxon>
        <taxon>Chlorellales</taxon>
        <taxon>Chlorellaceae</taxon>
        <taxon>Chlorella clade</taxon>
        <taxon>Chlorella</taxon>
    </lineage>
</organism>
<comment type="subcellular location">
    <subcellularLocation>
        <location evidence="1">Cytoplasm</location>
        <location evidence="1">Cytoskeleton</location>
        <location evidence="1">Cilium axoneme</location>
    </subcellularLocation>
</comment>
<protein>
    <submittedName>
        <fullName evidence="2">Uncharacterized protein</fullName>
    </submittedName>
</protein>
<evidence type="ECO:0000313" key="3">
    <source>
        <dbReference type="Proteomes" id="UP000008141"/>
    </source>
</evidence>
<dbReference type="KEGG" id="cvr:CHLNCDRAFT_55868"/>
<reference evidence="2 3" key="1">
    <citation type="journal article" date="2010" name="Plant Cell">
        <title>The Chlorella variabilis NC64A genome reveals adaptation to photosymbiosis, coevolution with viruses, and cryptic sex.</title>
        <authorList>
            <person name="Blanc G."/>
            <person name="Duncan G."/>
            <person name="Agarkova I."/>
            <person name="Borodovsky M."/>
            <person name="Gurnon J."/>
            <person name="Kuo A."/>
            <person name="Lindquist E."/>
            <person name="Lucas S."/>
            <person name="Pangilinan J."/>
            <person name="Polle J."/>
            <person name="Salamov A."/>
            <person name="Terry A."/>
            <person name="Yamada T."/>
            <person name="Dunigan D.D."/>
            <person name="Grigoriev I.V."/>
            <person name="Claverie J.M."/>
            <person name="Van Etten J.L."/>
        </authorList>
    </citation>
    <scope>NUCLEOTIDE SEQUENCE [LARGE SCALE GENOMIC DNA]</scope>
    <source>
        <strain evidence="2 3">NC64A</strain>
    </source>
</reference>
<gene>
    <name evidence="2" type="ORF">CHLNCDRAFT_55868</name>
</gene>
<dbReference type="SUPFAM" id="SSF52058">
    <property type="entry name" value="L domain-like"/>
    <property type="match status" value="1"/>
</dbReference>
<accession>E1ZUN5</accession>
<proteinExistence type="predicted"/>
<sequence length="110" mass="11940">MGIQAPSPDVLPMHRQCDVLLGPLEQLGILSMGACHLQAFPAELAAHTALRALYLDDNSMTSLPAGCYLEGLRVLGIDWRVLFNSHMVLRHAPSLSKLCLMSMGKLEAEA</sequence>
<dbReference type="GeneID" id="17349893"/>
<keyword evidence="3" id="KW-1185">Reference proteome</keyword>
<feature type="non-terminal residue" evidence="2">
    <location>
        <position position="110"/>
    </location>
</feature>
<dbReference type="OrthoDB" id="2187496at2759"/>
<dbReference type="GO" id="GO:0005930">
    <property type="term" value="C:axoneme"/>
    <property type="evidence" value="ECO:0007669"/>
    <property type="project" value="UniProtKB-SubCell"/>
</dbReference>
<dbReference type="Gene3D" id="3.80.10.10">
    <property type="entry name" value="Ribonuclease Inhibitor"/>
    <property type="match status" value="1"/>
</dbReference>
<dbReference type="Proteomes" id="UP000008141">
    <property type="component" value="Unassembled WGS sequence"/>
</dbReference>
<dbReference type="AlphaFoldDB" id="E1ZUN5"/>
<evidence type="ECO:0000313" key="2">
    <source>
        <dbReference type="EMBL" id="EFN50460.1"/>
    </source>
</evidence>